<evidence type="ECO:0000313" key="1">
    <source>
        <dbReference type="EMBL" id="KAK7856464.1"/>
    </source>
</evidence>
<dbReference type="Proteomes" id="UP000237347">
    <property type="component" value="Unassembled WGS sequence"/>
</dbReference>
<proteinExistence type="predicted"/>
<protein>
    <submittedName>
        <fullName evidence="1">Uncharacterized protein</fullName>
    </submittedName>
</protein>
<name>A0AAW0LYP2_QUESU</name>
<dbReference type="AlphaFoldDB" id="A0AAW0LYP2"/>
<reference evidence="1 2" key="1">
    <citation type="journal article" date="2018" name="Sci. Data">
        <title>The draft genome sequence of cork oak.</title>
        <authorList>
            <person name="Ramos A.M."/>
            <person name="Usie A."/>
            <person name="Barbosa P."/>
            <person name="Barros P.M."/>
            <person name="Capote T."/>
            <person name="Chaves I."/>
            <person name="Simoes F."/>
            <person name="Abreu I."/>
            <person name="Carrasquinho I."/>
            <person name="Faro C."/>
            <person name="Guimaraes J.B."/>
            <person name="Mendonca D."/>
            <person name="Nobrega F."/>
            <person name="Rodrigues L."/>
            <person name="Saibo N.J.M."/>
            <person name="Varela M.C."/>
            <person name="Egas C."/>
            <person name="Matos J."/>
            <person name="Miguel C.M."/>
            <person name="Oliveira M.M."/>
            <person name="Ricardo C.P."/>
            <person name="Goncalves S."/>
        </authorList>
    </citation>
    <scope>NUCLEOTIDE SEQUENCE [LARGE SCALE GENOMIC DNA]</scope>
    <source>
        <strain evidence="2">cv. HL8</strain>
    </source>
</reference>
<dbReference type="EMBL" id="PKMF04000036">
    <property type="protein sequence ID" value="KAK7856464.1"/>
    <property type="molecule type" value="Genomic_DNA"/>
</dbReference>
<keyword evidence="2" id="KW-1185">Reference proteome</keyword>
<sequence length="149" mass="17036">MPPPPQRHQPKPTQPKPLIHVSDPRLHLVLHLNAYPTPIRPLLWFLPIRPIRLKPTSLPPIRPTPPPSPLSQCSPNADRTIALLRSLSSLLAANQISILRFDQSNFKPGFDSLEKSDFQFGTESLHKRLTQFIFLCEDVPPIHNWKQED</sequence>
<organism evidence="1 2">
    <name type="scientific">Quercus suber</name>
    <name type="common">Cork oak</name>
    <dbReference type="NCBI Taxonomy" id="58331"/>
    <lineage>
        <taxon>Eukaryota</taxon>
        <taxon>Viridiplantae</taxon>
        <taxon>Streptophyta</taxon>
        <taxon>Embryophyta</taxon>
        <taxon>Tracheophyta</taxon>
        <taxon>Spermatophyta</taxon>
        <taxon>Magnoliopsida</taxon>
        <taxon>eudicotyledons</taxon>
        <taxon>Gunneridae</taxon>
        <taxon>Pentapetalae</taxon>
        <taxon>rosids</taxon>
        <taxon>fabids</taxon>
        <taxon>Fagales</taxon>
        <taxon>Fagaceae</taxon>
        <taxon>Quercus</taxon>
    </lineage>
</organism>
<comment type="caution">
    <text evidence="1">The sequence shown here is derived from an EMBL/GenBank/DDBJ whole genome shotgun (WGS) entry which is preliminary data.</text>
</comment>
<evidence type="ECO:0000313" key="2">
    <source>
        <dbReference type="Proteomes" id="UP000237347"/>
    </source>
</evidence>
<accession>A0AAW0LYP2</accession>
<gene>
    <name evidence="1" type="ORF">CFP56_023179</name>
</gene>